<evidence type="ECO:0000313" key="2">
    <source>
        <dbReference type="EMBL" id="PHJ88737.1"/>
    </source>
</evidence>
<feature type="compositionally biased region" description="Polar residues" evidence="1">
    <location>
        <begin position="52"/>
        <end position="69"/>
    </location>
</feature>
<name>A0A9Q5Z3Y6_NOSLI</name>
<evidence type="ECO:0000313" key="3">
    <source>
        <dbReference type="Proteomes" id="UP000222310"/>
    </source>
</evidence>
<dbReference type="Proteomes" id="UP000222310">
    <property type="component" value="Unassembled WGS sequence"/>
</dbReference>
<organism evidence="2 3">
    <name type="scientific">Nostoc linckia z8</name>
    <dbReference type="NCBI Taxonomy" id="1628746"/>
    <lineage>
        <taxon>Bacteria</taxon>
        <taxon>Bacillati</taxon>
        <taxon>Cyanobacteriota</taxon>
        <taxon>Cyanophyceae</taxon>
        <taxon>Nostocales</taxon>
        <taxon>Nostocaceae</taxon>
        <taxon>Nostoc</taxon>
    </lineage>
</organism>
<sequence>MYIQKSFAKIKWGYCTVKRKDATTQNPRGRRKNRQRKNESTGLGEHGKNSPVYGTNQVRTPSLNSSGKDTTWADRWRNPTPGKILKRLELIEKAFSSYVQADKYRLETRLEEVKNAENLFKEEIKALKQEIYRLDSDSIEEAS</sequence>
<feature type="region of interest" description="Disordered" evidence="1">
    <location>
        <begin position="20"/>
        <end position="76"/>
    </location>
</feature>
<dbReference type="AlphaFoldDB" id="A0A9Q5Z3Y6"/>
<reference evidence="2 3" key="1">
    <citation type="submission" date="2015-02" db="EMBL/GenBank/DDBJ databases">
        <title>Nostoc linckia genome annotation.</title>
        <authorList>
            <person name="Zhou Z."/>
        </authorList>
    </citation>
    <scope>NUCLEOTIDE SEQUENCE [LARGE SCALE GENOMIC DNA]</scope>
    <source>
        <strain evidence="3">z8</strain>
    </source>
</reference>
<comment type="caution">
    <text evidence="2">The sequence shown here is derived from an EMBL/GenBank/DDBJ whole genome shotgun (WGS) entry which is preliminary data.</text>
</comment>
<protein>
    <submittedName>
        <fullName evidence="2">Uncharacterized protein</fullName>
    </submittedName>
</protein>
<evidence type="ECO:0000256" key="1">
    <source>
        <dbReference type="SAM" id="MobiDB-lite"/>
    </source>
</evidence>
<accession>A0A9Q5Z3Y6</accession>
<gene>
    <name evidence="2" type="ORF">VF08_37930</name>
</gene>
<proteinExistence type="predicted"/>
<dbReference type="EMBL" id="LAHD01000279">
    <property type="protein sequence ID" value="PHJ88737.1"/>
    <property type="molecule type" value="Genomic_DNA"/>
</dbReference>